<accession>A0A841C772</accession>
<dbReference type="AlphaFoldDB" id="A0A841C772"/>
<dbReference type="EMBL" id="JACHHV010000016">
    <property type="protein sequence ID" value="MBB5888194.1"/>
    <property type="molecule type" value="Genomic_DNA"/>
</dbReference>
<reference evidence="1 2" key="1">
    <citation type="submission" date="2020-08" db="EMBL/GenBank/DDBJ databases">
        <title>Genomic Encyclopedia of Type Strains, Phase IV (KMG-IV): sequencing the most valuable type-strain genomes for metagenomic binning, comparative biology and taxonomic classification.</title>
        <authorList>
            <person name="Goeker M."/>
        </authorList>
    </citation>
    <scope>NUCLEOTIDE SEQUENCE [LARGE SCALE GENOMIC DNA]</scope>
    <source>
        <strain evidence="1 2">DSM 14925</strain>
    </source>
</reference>
<gene>
    <name evidence="1" type="ORF">HNQ37_001086</name>
</gene>
<organism evidence="1 2">
    <name type="scientific">Lactovum miscens</name>
    <dbReference type="NCBI Taxonomy" id="190387"/>
    <lineage>
        <taxon>Bacteria</taxon>
        <taxon>Bacillati</taxon>
        <taxon>Bacillota</taxon>
        <taxon>Bacilli</taxon>
        <taxon>Lactobacillales</taxon>
        <taxon>Streptococcaceae</taxon>
        <taxon>Lactovum</taxon>
    </lineage>
</organism>
<evidence type="ECO:0000313" key="2">
    <source>
        <dbReference type="Proteomes" id="UP000562464"/>
    </source>
</evidence>
<comment type="caution">
    <text evidence="1">The sequence shown here is derived from an EMBL/GenBank/DDBJ whole genome shotgun (WGS) entry which is preliminary data.</text>
</comment>
<dbReference type="RefSeq" id="WP_183540011.1">
    <property type="nucleotide sequence ID" value="NZ_JACHHV010000016.1"/>
</dbReference>
<keyword evidence="2" id="KW-1185">Reference proteome</keyword>
<protein>
    <recommendedName>
        <fullName evidence="3">TetR/AcrR family transcriptional regulator</fullName>
    </recommendedName>
</protein>
<sequence length="128" mass="15269">MIITTDNQQKVIDTFFLIAKETPSVNKITLQMIASRLGIRRESIYKYCFRIPNEILERAHYLVDKKIEESVNEFVNGERHDFAVFLSHEILPLLYEKRDWLQILYNTILDPKWGKILEKNMYPLLKIP</sequence>
<name>A0A841C772_9LACT</name>
<proteinExistence type="predicted"/>
<dbReference type="Proteomes" id="UP000562464">
    <property type="component" value="Unassembled WGS sequence"/>
</dbReference>
<evidence type="ECO:0000313" key="1">
    <source>
        <dbReference type="EMBL" id="MBB5888194.1"/>
    </source>
</evidence>
<evidence type="ECO:0008006" key="3">
    <source>
        <dbReference type="Google" id="ProtNLM"/>
    </source>
</evidence>